<dbReference type="EMBL" id="BQNB010014304">
    <property type="protein sequence ID" value="GJT26579.1"/>
    <property type="molecule type" value="Genomic_DNA"/>
</dbReference>
<sequence length="235" mass="27715">MSAERPWVAIEELAQYEDEGWNDPVNPEDGDLNYENPDIEQLLGIMEHKVDALMNNALSAIRKSQGMFEMARNEMYRQLPELSRQAEFKHIVTNFISDQEERFRQLEDYMQVIVEEFMEFSSKVTRRLKERIKENENKPRKIEKITKYSDTKVLENSAKHNFLENLKKKTFPNPANLLCVRYIRLIHWNPSQPWKNIFGFKLGGEDCWELYIPDLVPLVIYLVPLVIASTISTKC</sequence>
<reference evidence="1" key="1">
    <citation type="journal article" date="2022" name="Int. J. Mol. Sci.">
        <title>Draft Genome of Tanacetum Coccineum: Genomic Comparison of Closely Related Tanacetum-Family Plants.</title>
        <authorList>
            <person name="Yamashiro T."/>
            <person name="Shiraishi A."/>
            <person name="Nakayama K."/>
            <person name="Satake H."/>
        </authorList>
    </citation>
    <scope>NUCLEOTIDE SEQUENCE</scope>
</reference>
<proteinExistence type="predicted"/>
<evidence type="ECO:0000313" key="1">
    <source>
        <dbReference type="EMBL" id="GJT26579.1"/>
    </source>
</evidence>
<name>A0ABQ5CNV3_9ASTR</name>
<organism evidence="1 2">
    <name type="scientific">Tanacetum coccineum</name>
    <dbReference type="NCBI Taxonomy" id="301880"/>
    <lineage>
        <taxon>Eukaryota</taxon>
        <taxon>Viridiplantae</taxon>
        <taxon>Streptophyta</taxon>
        <taxon>Embryophyta</taxon>
        <taxon>Tracheophyta</taxon>
        <taxon>Spermatophyta</taxon>
        <taxon>Magnoliopsida</taxon>
        <taxon>eudicotyledons</taxon>
        <taxon>Gunneridae</taxon>
        <taxon>Pentapetalae</taxon>
        <taxon>asterids</taxon>
        <taxon>campanulids</taxon>
        <taxon>Asterales</taxon>
        <taxon>Asteraceae</taxon>
        <taxon>Asteroideae</taxon>
        <taxon>Anthemideae</taxon>
        <taxon>Anthemidinae</taxon>
        <taxon>Tanacetum</taxon>
    </lineage>
</organism>
<dbReference type="Proteomes" id="UP001151760">
    <property type="component" value="Unassembled WGS sequence"/>
</dbReference>
<comment type="caution">
    <text evidence="1">The sequence shown here is derived from an EMBL/GenBank/DDBJ whole genome shotgun (WGS) entry which is preliminary data.</text>
</comment>
<reference evidence="1" key="2">
    <citation type="submission" date="2022-01" db="EMBL/GenBank/DDBJ databases">
        <authorList>
            <person name="Yamashiro T."/>
            <person name="Shiraishi A."/>
            <person name="Satake H."/>
            <person name="Nakayama K."/>
        </authorList>
    </citation>
    <scope>NUCLEOTIDE SEQUENCE</scope>
</reference>
<accession>A0ABQ5CNV3</accession>
<evidence type="ECO:0000313" key="2">
    <source>
        <dbReference type="Proteomes" id="UP001151760"/>
    </source>
</evidence>
<protein>
    <submittedName>
        <fullName evidence="1">Uncharacterized protein</fullName>
    </submittedName>
</protein>
<keyword evidence="2" id="KW-1185">Reference proteome</keyword>
<gene>
    <name evidence="1" type="ORF">Tco_0906854</name>
</gene>